<evidence type="ECO:0000256" key="4">
    <source>
        <dbReference type="ARBA" id="ARBA00022771"/>
    </source>
</evidence>
<dbReference type="InterPro" id="IPR029440">
    <property type="entry name" value="DRC1_C"/>
</dbReference>
<dbReference type="Pfam" id="PF14775">
    <property type="entry name" value="NYD-SP28_assoc"/>
    <property type="match status" value="1"/>
</dbReference>
<evidence type="ECO:0000259" key="10">
    <source>
        <dbReference type="PROSITE" id="PS50157"/>
    </source>
</evidence>
<dbReference type="PANTHER" id="PTHR21625:SF1">
    <property type="entry name" value="DYNEIN REGULATORY COMPLEX PROTEIN 1"/>
    <property type="match status" value="1"/>
</dbReference>
<evidence type="ECO:0000256" key="9">
    <source>
        <dbReference type="SAM" id="MobiDB-lite"/>
    </source>
</evidence>
<protein>
    <recommendedName>
        <fullName evidence="10">C2H2-type domain-containing protein</fullName>
    </recommendedName>
</protein>
<dbReference type="PROSITE" id="PS50157">
    <property type="entry name" value="ZINC_FINGER_C2H2_2"/>
    <property type="match status" value="5"/>
</dbReference>
<dbReference type="InterPro" id="IPR013087">
    <property type="entry name" value="Znf_C2H2_type"/>
</dbReference>
<dbReference type="FunFam" id="3.30.160.60:FF:000557">
    <property type="entry name" value="zinc finger and SCAN domain-containing protein 29"/>
    <property type="match status" value="1"/>
</dbReference>
<dbReference type="GO" id="GO:0008270">
    <property type="term" value="F:zinc ion binding"/>
    <property type="evidence" value="ECO:0007669"/>
    <property type="project" value="UniProtKB-KW"/>
</dbReference>
<sequence length="913" mass="105222">MNNKHSEFAEDAEEPSITSSDPNERKLARRLRVQQRLEALTKKRDTEDEEIAERTLTENQILASSELLASLLAEGDEVVSCVRLANDARELQRRKEEQEIRKALLKTLEEDDQECMRKYKEINERWSSILASKDPLDIHAEMESQNARCMEIMARKDAVIAELQQELENADLKFLNDQKTQNEDIDLLVDRMDSQINAMTKACHRELSLIDNAIESERKMLLENIKEKWEALYKKLQEDNLSGLDRRKDIMREYEEEMKKVMIEHQEEFRAQKISLELEIQKLQQEVQNTKALCFMNIEKLDYSYAVLKRREDENAIVKNQQKRRINKLQDIVNALKKEYAQLEESTRLEIQKLTDQVVKAHRNILDLMEKSSRFAVINDKKYLQIWDMNAKIANQLLGKILNADEIMYEQALRLEWNPPEKGLLKKEDLPSYLSTVHAIEEDICGVSEEFTADEAKLIAAVKEAIRDEKSSTPSNDVSISLDRSPQSSLTETLLPIAECTSTSFASISDIAKDDDRMQRHLLCDKGHLLEIEATFVTRALREFVERYHFVRLEEMPQTFQEKLTNRKKIISRNMAIEDVTSYWMQYSEIFSAKRERLWDGLLIGLKKYHGILKERDHLNIEMESLRKQNAELRRLLKTYIVQESETPFVGPVCWALPGDGANEVPWVTTSLPSHSPKHQCAINTIYVSQPRCGNKPYRCTACEASFCRKPYLEVHMRTHTGERPFQCELCLKRFTQKSSLNTHKRVHTGERPYACDICQKRFAVKSYVTAHRWSHVAEKPLVCDRCSLTFTSKSQFAVHIRTHTASTTYECNICGRTFVRDSYLIRHQNRVHRDMSQSSSNHNPPTPQSAGGGTPSAGFESPVCDLRYSEGPSSLDGLAGAKGTGIAAEIVSLAKQNNLQLPLPLLHPQTTN</sequence>
<keyword evidence="3" id="KW-0677">Repeat</keyword>
<dbReference type="FunFam" id="3.30.160.60:FF:000065">
    <property type="entry name" value="B-cell CLL/lymphoma 6, member B"/>
    <property type="match status" value="1"/>
</dbReference>
<feature type="coiled-coil region" evidence="8">
    <location>
        <begin position="319"/>
        <end position="371"/>
    </location>
</feature>
<dbReference type="SUPFAM" id="SSF57667">
    <property type="entry name" value="beta-beta-alpha zinc fingers"/>
    <property type="match status" value="3"/>
</dbReference>
<comment type="similarity">
    <text evidence="1">Belongs to the DRC1 family.</text>
</comment>
<feature type="coiled-coil region" evidence="8">
    <location>
        <begin position="609"/>
        <end position="643"/>
    </location>
</feature>
<feature type="region of interest" description="Disordered" evidence="9">
    <location>
        <begin position="1"/>
        <end position="26"/>
    </location>
</feature>
<keyword evidence="2" id="KW-0479">Metal-binding</keyword>
<feature type="domain" description="C2H2-type" evidence="10">
    <location>
        <begin position="782"/>
        <end position="809"/>
    </location>
</feature>
<dbReference type="InterPro" id="IPR039750">
    <property type="entry name" value="DRC1/DRC2"/>
</dbReference>
<evidence type="ECO:0000256" key="6">
    <source>
        <dbReference type="ARBA" id="ARBA00023054"/>
    </source>
</evidence>
<feature type="domain" description="C2H2-type" evidence="10">
    <location>
        <begin position="810"/>
        <end position="838"/>
    </location>
</feature>
<feature type="domain" description="C2H2-type" evidence="10">
    <location>
        <begin position="754"/>
        <end position="781"/>
    </location>
</feature>
<name>A0A3L8DE78_OOCBI</name>
<dbReference type="AlphaFoldDB" id="A0A3L8DE78"/>
<dbReference type="PROSITE" id="PS00028">
    <property type="entry name" value="ZINC_FINGER_C2H2_1"/>
    <property type="match status" value="5"/>
</dbReference>
<evidence type="ECO:0000256" key="1">
    <source>
        <dbReference type="ARBA" id="ARBA00009688"/>
    </source>
</evidence>
<dbReference type="InterPro" id="IPR039505">
    <property type="entry name" value="DRC1/2_N"/>
</dbReference>
<dbReference type="EMBL" id="QOIP01000009">
    <property type="protein sequence ID" value="RLU18218.1"/>
    <property type="molecule type" value="Genomic_DNA"/>
</dbReference>
<dbReference type="FunFam" id="3.30.160.60:FF:001049">
    <property type="entry name" value="zinc finger protein 319"/>
    <property type="match status" value="1"/>
</dbReference>
<accession>A0A3L8DE78</accession>
<evidence type="ECO:0000256" key="2">
    <source>
        <dbReference type="ARBA" id="ARBA00022723"/>
    </source>
</evidence>
<feature type="coiled-coil region" evidence="8">
    <location>
        <begin position="153"/>
        <end position="180"/>
    </location>
</feature>
<keyword evidence="6 8" id="KW-0175">Coiled coil</keyword>
<dbReference type="OrthoDB" id="427030at2759"/>
<organism evidence="11">
    <name type="scientific">Ooceraea biroi</name>
    <name type="common">Clonal raider ant</name>
    <name type="synonym">Cerapachys biroi</name>
    <dbReference type="NCBI Taxonomy" id="2015173"/>
    <lineage>
        <taxon>Eukaryota</taxon>
        <taxon>Metazoa</taxon>
        <taxon>Ecdysozoa</taxon>
        <taxon>Arthropoda</taxon>
        <taxon>Hexapoda</taxon>
        <taxon>Insecta</taxon>
        <taxon>Pterygota</taxon>
        <taxon>Neoptera</taxon>
        <taxon>Endopterygota</taxon>
        <taxon>Hymenoptera</taxon>
        <taxon>Apocrita</taxon>
        <taxon>Aculeata</taxon>
        <taxon>Formicoidea</taxon>
        <taxon>Formicidae</taxon>
        <taxon>Dorylinae</taxon>
        <taxon>Ooceraea</taxon>
    </lineage>
</organism>
<proteinExistence type="inferred from homology"/>
<dbReference type="Pfam" id="PF14772">
    <property type="entry name" value="NYD-SP28"/>
    <property type="match status" value="1"/>
</dbReference>
<dbReference type="SMART" id="SM00355">
    <property type="entry name" value="ZnF_C2H2"/>
    <property type="match status" value="5"/>
</dbReference>
<dbReference type="GO" id="GO:0060285">
    <property type="term" value="P:cilium-dependent cell motility"/>
    <property type="evidence" value="ECO:0007669"/>
    <property type="project" value="TreeGrafter"/>
</dbReference>
<dbReference type="Gene3D" id="3.30.160.60">
    <property type="entry name" value="Classic Zinc Finger"/>
    <property type="match status" value="5"/>
</dbReference>
<feature type="domain" description="C2H2-type" evidence="10">
    <location>
        <begin position="726"/>
        <end position="753"/>
    </location>
</feature>
<gene>
    <name evidence="11" type="ORF">DMN91_008574</name>
</gene>
<feature type="coiled-coil region" evidence="8">
    <location>
        <begin position="219"/>
        <end position="293"/>
    </location>
</feature>
<evidence type="ECO:0000256" key="8">
    <source>
        <dbReference type="SAM" id="Coils"/>
    </source>
</evidence>
<dbReference type="GO" id="GO:0003352">
    <property type="term" value="P:regulation of cilium movement"/>
    <property type="evidence" value="ECO:0007669"/>
    <property type="project" value="TreeGrafter"/>
</dbReference>
<dbReference type="GO" id="GO:0005858">
    <property type="term" value="C:axonemal dynein complex"/>
    <property type="evidence" value="ECO:0007669"/>
    <property type="project" value="InterPro"/>
</dbReference>
<evidence type="ECO:0000256" key="7">
    <source>
        <dbReference type="PROSITE-ProRule" id="PRU00042"/>
    </source>
</evidence>
<reference evidence="11" key="2">
    <citation type="submission" date="2018-07" db="EMBL/GenBank/DDBJ databases">
        <authorList>
            <person name="Mckenzie S.K."/>
            <person name="Kronauer D.J.C."/>
        </authorList>
    </citation>
    <scope>NUCLEOTIDE SEQUENCE</scope>
    <source>
        <strain evidence="11">Clonal line C1</strain>
    </source>
</reference>
<evidence type="ECO:0000256" key="3">
    <source>
        <dbReference type="ARBA" id="ARBA00022737"/>
    </source>
</evidence>
<dbReference type="FunFam" id="3.30.160.60:FF:001297">
    <property type="entry name" value="Zinc finger and SCAN domain-containing protein 2"/>
    <property type="match status" value="1"/>
</dbReference>
<keyword evidence="4 7" id="KW-0863">Zinc-finger</keyword>
<evidence type="ECO:0000313" key="11">
    <source>
        <dbReference type="EMBL" id="RLU18218.1"/>
    </source>
</evidence>
<comment type="caution">
    <text evidence="11">The sequence shown here is derived from an EMBL/GenBank/DDBJ whole genome shotgun (WGS) entry which is preliminary data.</text>
</comment>
<dbReference type="PANTHER" id="PTHR21625">
    <property type="entry name" value="NYD-SP28 PROTEIN"/>
    <property type="match status" value="1"/>
</dbReference>
<dbReference type="Proteomes" id="UP000279307">
    <property type="component" value="Chromosome 9"/>
</dbReference>
<dbReference type="GO" id="GO:0070286">
    <property type="term" value="P:axonemal dynein complex assembly"/>
    <property type="evidence" value="ECO:0007669"/>
    <property type="project" value="InterPro"/>
</dbReference>
<keyword evidence="5" id="KW-0862">Zinc</keyword>
<dbReference type="InterPro" id="IPR036236">
    <property type="entry name" value="Znf_C2H2_sf"/>
</dbReference>
<reference evidence="11" key="1">
    <citation type="journal article" date="2018" name="Genome Res.">
        <title>The genomic architecture and molecular evolution of ant odorant receptors.</title>
        <authorList>
            <person name="McKenzie S.K."/>
            <person name="Kronauer D.J.C."/>
        </authorList>
    </citation>
    <scope>NUCLEOTIDE SEQUENCE [LARGE SCALE GENOMIC DNA]</scope>
    <source>
        <strain evidence="11">Clonal line C1</strain>
    </source>
</reference>
<feature type="domain" description="C2H2-type" evidence="10">
    <location>
        <begin position="698"/>
        <end position="725"/>
    </location>
</feature>
<feature type="coiled-coil region" evidence="8">
    <location>
        <begin position="81"/>
        <end position="125"/>
    </location>
</feature>
<evidence type="ECO:0000256" key="5">
    <source>
        <dbReference type="ARBA" id="ARBA00022833"/>
    </source>
</evidence>
<feature type="region of interest" description="Disordered" evidence="9">
    <location>
        <begin position="832"/>
        <end position="858"/>
    </location>
</feature>
<dbReference type="Pfam" id="PF00096">
    <property type="entry name" value="zf-C2H2"/>
    <property type="match status" value="4"/>
</dbReference>